<protein>
    <submittedName>
        <fullName evidence="1">Uncharacterized protein</fullName>
    </submittedName>
</protein>
<dbReference type="EMBL" id="CAAALY010017427">
    <property type="protein sequence ID" value="VEL13320.1"/>
    <property type="molecule type" value="Genomic_DNA"/>
</dbReference>
<dbReference type="Proteomes" id="UP000784294">
    <property type="component" value="Unassembled WGS sequence"/>
</dbReference>
<accession>A0A3S5BQ92</accession>
<organism evidence="1 2">
    <name type="scientific">Protopolystoma xenopodis</name>
    <dbReference type="NCBI Taxonomy" id="117903"/>
    <lineage>
        <taxon>Eukaryota</taxon>
        <taxon>Metazoa</taxon>
        <taxon>Spiralia</taxon>
        <taxon>Lophotrochozoa</taxon>
        <taxon>Platyhelminthes</taxon>
        <taxon>Monogenea</taxon>
        <taxon>Polyopisthocotylea</taxon>
        <taxon>Polystomatidea</taxon>
        <taxon>Polystomatidae</taxon>
        <taxon>Protopolystoma</taxon>
    </lineage>
</organism>
<comment type="caution">
    <text evidence="1">The sequence shown here is derived from an EMBL/GenBank/DDBJ whole genome shotgun (WGS) entry which is preliminary data.</text>
</comment>
<sequence>MTKLHESSGPPRLTCFRPCLYLTLIAGQRALCICLRLLPSSLPVPVSGIQPSESTLNNCHGKAEPQSQRLQGCSTNDHWIVRVDARFNIAADQTALHASINGLVVKPLLTPAWSIIGSKTNASITPLTSTHKGNQENSTPSADLFHLVDTSTLHCDCIMLNSTDSLPLPWWRVTHPDVLDRPTDTSATAFSGSTLSSTCQYRLVWRHVLVLCACVSNPLELGPWSRPFQLPVFDLAFVPVG</sequence>
<reference evidence="1" key="1">
    <citation type="submission" date="2018-11" db="EMBL/GenBank/DDBJ databases">
        <authorList>
            <consortium name="Pathogen Informatics"/>
        </authorList>
    </citation>
    <scope>NUCLEOTIDE SEQUENCE</scope>
</reference>
<evidence type="ECO:0000313" key="1">
    <source>
        <dbReference type="EMBL" id="VEL13320.1"/>
    </source>
</evidence>
<proteinExistence type="predicted"/>
<evidence type="ECO:0000313" key="2">
    <source>
        <dbReference type="Proteomes" id="UP000784294"/>
    </source>
</evidence>
<name>A0A3S5BQ92_9PLAT</name>
<dbReference type="AlphaFoldDB" id="A0A3S5BQ92"/>
<gene>
    <name evidence="1" type="ORF">PXEA_LOCUS6760</name>
</gene>
<keyword evidence="2" id="KW-1185">Reference proteome</keyword>